<gene>
    <name evidence="7 9" type="primary">recO</name>
    <name evidence="9" type="ORF">GE300_00755</name>
</gene>
<comment type="caution">
    <text evidence="9">The sequence shown here is derived from an EMBL/GenBank/DDBJ whole genome shotgun (WGS) entry which is preliminary data.</text>
</comment>
<evidence type="ECO:0000256" key="5">
    <source>
        <dbReference type="ARBA" id="ARBA00023204"/>
    </source>
</evidence>
<evidence type="ECO:0000259" key="8">
    <source>
        <dbReference type="Pfam" id="PF11967"/>
    </source>
</evidence>
<dbReference type="PANTHER" id="PTHR33991:SF1">
    <property type="entry name" value="DNA REPAIR PROTEIN RECO"/>
    <property type="match status" value="1"/>
</dbReference>
<protein>
    <recommendedName>
        <fullName evidence="2 7">DNA repair protein RecO</fullName>
    </recommendedName>
    <alternativeName>
        <fullName evidence="6 7">Recombination protein O</fullName>
    </alternativeName>
</protein>
<comment type="function">
    <text evidence="7">Involved in DNA repair and RecF pathway recombination.</text>
</comment>
<keyword evidence="10" id="KW-1185">Reference proteome</keyword>
<evidence type="ECO:0000256" key="1">
    <source>
        <dbReference type="ARBA" id="ARBA00007452"/>
    </source>
</evidence>
<keyword evidence="3 7" id="KW-0227">DNA damage</keyword>
<dbReference type="Pfam" id="PF02565">
    <property type="entry name" value="RecO_C"/>
    <property type="match status" value="1"/>
</dbReference>
<evidence type="ECO:0000313" key="9">
    <source>
        <dbReference type="EMBL" id="MSU88142.1"/>
    </source>
</evidence>
<dbReference type="SUPFAM" id="SSF57863">
    <property type="entry name" value="ArfGap/RecO-like zinc finger"/>
    <property type="match status" value="1"/>
</dbReference>
<dbReference type="GO" id="GO:0043590">
    <property type="term" value="C:bacterial nucleoid"/>
    <property type="evidence" value="ECO:0007669"/>
    <property type="project" value="TreeGrafter"/>
</dbReference>
<accession>A0A6L5YW99</accession>
<dbReference type="Gene3D" id="1.20.1440.120">
    <property type="entry name" value="Recombination protein O, C-terminal domain"/>
    <property type="match status" value="1"/>
</dbReference>
<keyword evidence="4 7" id="KW-0233">DNA recombination</keyword>
<dbReference type="Gene3D" id="2.40.50.140">
    <property type="entry name" value="Nucleic acid-binding proteins"/>
    <property type="match status" value="1"/>
</dbReference>
<dbReference type="GO" id="GO:0006302">
    <property type="term" value="P:double-strand break repair"/>
    <property type="evidence" value="ECO:0007669"/>
    <property type="project" value="TreeGrafter"/>
</dbReference>
<reference evidence="9 10" key="1">
    <citation type="submission" date="2019-10" db="EMBL/GenBank/DDBJ databases">
        <title>Cognatihalovulum marinum gen. nov. sp. nov., a new member of the family Rhodobacteraceae isolated from deep seawater of the Northwest Indian Ocean.</title>
        <authorList>
            <person name="Ruan C."/>
            <person name="Wang J."/>
            <person name="Zheng X."/>
            <person name="Song L."/>
            <person name="Zhu Y."/>
            <person name="Huang Y."/>
            <person name="Lu Z."/>
            <person name="Du W."/>
            <person name="Huang L."/>
            <person name="Dai X."/>
        </authorList>
    </citation>
    <scope>NUCLEOTIDE SEQUENCE [LARGE SCALE GENOMIC DNA]</scope>
    <source>
        <strain evidence="9 10">2CG4</strain>
    </source>
</reference>
<evidence type="ECO:0000256" key="2">
    <source>
        <dbReference type="ARBA" id="ARBA00021310"/>
    </source>
</evidence>
<dbReference type="InterPro" id="IPR037278">
    <property type="entry name" value="ARFGAP/RecO"/>
</dbReference>
<dbReference type="SUPFAM" id="SSF50249">
    <property type="entry name" value="Nucleic acid-binding proteins"/>
    <property type="match status" value="1"/>
</dbReference>
<dbReference type="HAMAP" id="MF_00201">
    <property type="entry name" value="RecO"/>
    <property type="match status" value="1"/>
</dbReference>
<proteinExistence type="inferred from homology"/>
<keyword evidence="5 7" id="KW-0234">DNA repair</keyword>
<dbReference type="Proteomes" id="UP000474957">
    <property type="component" value="Unassembled WGS sequence"/>
</dbReference>
<dbReference type="AlphaFoldDB" id="A0A6L5YW99"/>
<evidence type="ECO:0000256" key="6">
    <source>
        <dbReference type="ARBA" id="ARBA00033409"/>
    </source>
</evidence>
<sequence>MDWRGEGVLLSVRRHGESGAIIEIFTEEHGRHAGLVRGGAGRRMGPVLQPGAQLDVAWRGRLSEHLGTFTVEPVRARAGVLADRAALAGLGAVTALVSMALAERMAYPALYRRTVALLDLMEDAGPWPVQYVGWELELLATLGFGLDLSACAVTGAETDLTWVSPRTGRAVCRAAGADWADRLLPLPPFLRRDAGEAPITADDLRAGLRLTGYFLAHHLCPALNRDGVPPARERLERAFARL</sequence>
<feature type="domain" description="DNA replication/recombination mediator RecO N-terminal" evidence="8">
    <location>
        <begin position="1"/>
        <end position="75"/>
    </location>
</feature>
<evidence type="ECO:0000256" key="7">
    <source>
        <dbReference type="HAMAP-Rule" id="MF_00201"/>
    </source>
</evidence>
<dbReference type="InterPro" id="IPR042242">
    <property type="entry name" value="RecO_C"/>
</dbReference>
<dbReference type="EMBL" id="WIND01000001">
    <property type="protein sequence ID" value="MSU88142.1"/>
    <property type="molecule type" value="Genomic_DNA"/>
</dbReference>
<dbReference type="InterPro" id="IPR012340">
    <property type="entry name" value="NA-bd_OB-fold"/>
</dbReference>
<dbReference type="NCBIfam" id="TIGR00613">
    <property type="entry name" value="reco"/>
    <property type="match status" value="1"/>
</dbReference>
<dbReference type="PANTHER" id="PTHR33991">
    <property type="entry name" value="DNA REPAIR PROTEIN RECO"/>
    <property type="match status" value="1"/>
</dbReference>
<dbReference type="RefSeq" id="WP_325063047.1">
    <property type="nucleotide sequence ID" value="NZ_WIND01000001.1"/>
</dbReference>
<dbReference type="InterPro" id="IPR022572">
    <property type="entry name" value="DNA_rep/recomb_RecO_N"/>
</dbReference>
<name>A0A6L5YW99_9RHOB</name>
<evidence type="ECO:0000313" key="10">
    <source>
        <dbReference type="Proteomes" id="UP000474957"/>
    </source>
</evidence>
<evidence type="ECO:0000256" key="3">
    <source>
        <dbReference type="ARBA" id="ARBA00022763"/>
    </source>
</evidence>
<dbReference type="GO" id="GO:0006310">
    <property type="term" value="P:DNA recombination"/>
    <property type="evidence" value="ECO:0007669"/>
    <property type="project" value="UniProtKB-UniRule"/>
</dbReference>
<evidence type="ECO:0000256" key="4">
    <source>
        <dbReference type="ARBA" id="ARBA00023172"/>
    </source>
</evidence>
<comment type="similarity">
    <text evidence="1 7">Belongs to the RecO family.</text>
</comment>
<organism evidence="9 10">
    <name type="scientific">Halovulum marinum</name>
    <dbReference type="NCBI Taxonomy" id="2662447"/>
    <lineage>
        <taxon>Bacteria</taxon>
        <taxon>Pseudomonadati</taxon>
        <taxon>Pseudomonadota</taxon>
        <taxon>Alphaproteobacteria</taxon>
        <taxon>Rhodobacterales</taxon>
        <taxon>Paracoccaceae</taxon>
        <taxon>Halovulum</taxon>
    </lineage>
</organism>
<dbReference type="Pfam" id="PF11967">
    <property type="entry name" value="RecO_N"/>
    <property type="match status" value="1"/>
</dbReference>
<dbReference type="InterPro" id="IPR003717">
    <property type="entry name" value="RecO"/>
</dbReference>